<sequence>MMMQAAPWPSRSTGASRPRDRTATVRNSGIPTSPTRTPIRFELAPGRSSSGCSCGTATPATIAPIPAIARTAVPHGPIVLPPRHLAAGSAIDPVGAQHSSTVRFLVASFVLMYPPCTLHRGTESRPGFHQALVRRGVVQTAEHQVQAQLELGVGV</sequence>
<organism evidence="2 3">
    <name type="scientific">Intrasporangium chromatireducens Q5-1</name>
    <dbReference type="NCBI Taxonomy" id="584657"/>
    <lineage>
        <taxon>Bacteria</taxon>
        <taxon>Bacillati</taxon>
        <taxon>Actinomycetota</taxon>
        <taxon>Actinomycetes</taxon>
        <taxon>Micrococcales</taxon>
        <taxon>Intrasporangiaceae</taxon>
        <taxon>Intrasporangium</taxon>
    </lineage>
</organism>
<dbReference type="AlphaFoldDB" id="W9GJN5"/>
<evidence type="ECO:0000313" key="2">
    <source>
        <dbReference type="EMBL" id="EWT04998.1"/>
    </source>
</evidence>
<gene>
    <name evidence="2" type="ORF">N864_08170</name>
</gene>
<accession>W9GJN5</accession>
<feature type="compositionally biased region" description="Polar residues" evidence="1">
    <location>
        <begin position="24"/>
        <end position="36"/>
    </location>
</feature>
<feature type="region of interest" description="Disordered" evidence="1">
    <location>
        <begin position="1"/>
        <end position="39"/>
    </location>
</feature>
<protein>
    <submittedName>
        <fullName evidence="2">Uncharacterized protein</fullName>
    </submittedName>
</protein>
<name>W9GJN5_9MICO</name>
<dbReference type="Proteomes" id="UP000019494">
    <property type="component" value="Unassembled WGS sequence"/>
</dbReference>
<evidence type="ECO:0000313" key="3">
    <source>
        <dbReference type="Proteomes" id="UP000019494"/>
    </source>
</evidence>
<dbReference type="EMBL" id="AWQS01000158">
    <property type="protein sequence ID" value="EWT04998.1"/>
    <property type="molecule type" value="Genomic_DNA"/>
</dbReference>
<reference evidence="3" key="1">
    <citation type="submission" date="2013-08" db="EMBL/GenBank/DDBJ databases">
        <title>Intrasporangium oryzae NRRL B-24470.</title>
        <authorList>
            <person name="Liu H."/>
            <person name="Wang G."/>
        </authorList>
    </citation>
    <scope>NUCLEOTIDE SEQUENCE [LARGE SCALE GENOMIC DNA]</scope>
    <source>
        <strain evidence="3">Q5-1</strain>
    </source>
</reference>
<proteinExistence type="predicted"/>
<keyword evidence="3" id="KW-1185">Reference proteome</keyword>
<comment type="caution">
    <text evidence="2">The sequence shown here is derived from an EMBL/GenBank/DDBJ whole genome shotgun (WGS) entry which is preliminary data.</text>
</comment>
<evidence type="ECO:0000256" key="1">
    <source>
        <dbReference type="SAM" id="MobiDB-lite"/>
    </source>
</evidence>